<comment type="caution">
    <text evidence="2">The sequence shown here is derived from an EMBL/GenBank/DDBJ whole genome shotgun (WGS) entry which is preliminary data.</text>
</comment>
<dbReference type="InterPro" id="IPR053864">
    <property type="entry name" value="DUF6933"/>
</dbReference>
<feature type="domain" description="DUF6933" evidence="1">
    <location>
        <begin position="5"/>
        <end position="190"/>
    </location>
</feature>
<evidence type="ECO:0000313" key="3">
    <source>
        <dbReference type="Proteomes" id="UP000273022"/>
    </source>
</evidence>
<reference evidence="2 3" key="1">
    <citation type="submission" date="2018-09" db="EMBL/GenBank/DDBJ databases">
        <title>Phylogeny of the Shewanellaceae, and recommendation for two new genera, Pseudoshewanella and Parashewanella.</title>
        <authorList>
            <person name="Wang G."/>
        </authorList>
    </citation>
    <scope>NUCLEOTIDE SEQUENCE [LARGE SCALE GENOMIC DNA]</scope>
    <source>
        <strain evidence="2 3">KCTC 22492</strain>
    </source>
</reference>
<dbReference type="EMBL" id="QYYH01000190">
    <property type="protein sequence ID" value="RJY05212.1"/>
    <property type="molecule type" value="Genomic_DNA"/>
</dbReference>
<accession>A0A3A6TXZ4</accession>
<protein>
    <recommendedName>
        <fullName evidence="1">DUF6933 domain-containing protein</fullName>
    </recommendedName>
</protein>
<organism evidence="2 3">
    <name type="scientific">Parashewanella spongiae</name>
    <dbReference type="NCBI Taxonomy" id="342950"/>
    <lineage>
        <taxon>Bacteria</taxon>
        <taxon>Pseudomonadati</taxon>
        <taxon>Pseudomonadota</taxon>
        <taxon>Gammaproteobacteria</taxon>
        <taxon>Alteromonadales</taxon>
        <taxon>Shewanellaceae</taxon>
        <taxon>Parashewanella</taxon>
    </lineage>
</organism>
<keyword evidence="3" id="KW-1185">Reference proteome</keyword>
<dbReference type="AlphaFoldDB" id="A0A3A6TXZ4"/>
<gene>
    <name evidence="2" type="ORF">D5R81_18645</name>
</gene>
<proteinExistence type="predicted"/>
<evidence type="ECO:0000259" key="1">
    <source>
        <dbReference type="Pfam" id="PF22016"/>
    </source>
</evidence>
<name>A0A3A6TXZ4_9GAMM</name>
<dbReference type="RefSeq" id="WP_121855097.1">
    <property type="nucleotide sequence ID" value="NZ_JAKILH010000192.1"/>
</dbReference>
<evidence type="ECO:0000313" key="2">
    <source>
        <dbReference type="EMBL" id="RJY05212.1"/>
    </source>
</evidence>
<sequence>MLMFNCTKAALDFFTITRQGTQYSLVQQPPHKILAEDLEYAGKRGCDDNYQWHWVLHCVSIKRKKYLLAMDYHSRYCLVFSAPKKGDDNAFLNAFEKQLKGSFRYWITQNETLTQEQATEYVHSYDRCVPDATFYQRSDRSVMSHIKEVVWHLESLVSINDTVKTDMDFLLFGATAADIPRTRKGETVYFRAHKAFYQYWLNTFKPEY</sequence>
<dbReference type="Pfam" id="PF22016">
    <property type="entry name" value="DUF6933"/>
    <property type="match status" value="1"/>
</dbReference>
<dbReference type="Proteomes" id="UP000273022">
    <property type="component" value="Unassembled WGS sequence"/>
</dbReference>